<dbReference type="Proteomes" id="UP000005240">
    <property type="component" value="Unassembled WGS sequence"/>
</dbReference>
<proteinExistence type="predicted"/>
<sequence length="267" mass="28587">MSAARPSNHPNIISGHFEATADSQLYVVRGNQYGYVTTGTFFQCSGVAGKKEIDFEVKLVANTVISNALEEGILYSLTGARLIALNDGSTPTITYTQDSIMRIGKAVDCGLDFSNQTGVVGLGIIVEKSEIPSPHVREDVQLLVFVSHNDWDPMARCHHPFLTKYIVPASKNLVKMHVLYVLGREMSIVGHWVDWHIAGKMMVVLVGGLSVTSGQQNPRSALKGGSDPSTPSGRGRKLFTFKKGKASPLTPSPTLSGSGSSTPASVS</sequence>
<feature type="compositionally biased region" description="Low complexity" evidence="1">
    <location>
        <begin position="246"/>
        <end position="267"/>
    </location>
</feature>
<dbReference type="OrthoDB" id="2505029at2759"/>
<reference evidence="3" key="4">
    <citation type="submission" date="2025-05" db="UniProtKB">
        <authorList>
            <consortium name="EnsemblFungi"/>
        </authorList>
    </citation>
    <scope>IDENTIFICATION</scope>
    <source>
        <strain evidence="3">isolate 1-1 / race 1 (BBBD)</strain>
    </source>
</reference>
<dbReference type="EnsemblFungi" id="PTTG_27440-t43_1">
    <property type="protein sequence ID" value="PTTG_27440-t43_1-p1"/>
    <property type="gene ID" value="PTTG_27440"/>
</dbReference>
<keyword evidence="4" id="KW-1185">Reference proteome</keyword>
<evidence type="ECO:0000313" key="2">
    <source>
        <dbReference type="EMBL" id="OAV92991.1"/>
    </source>
</evidence>
<gene>
    <name evidence="2" type="ORF">PTTG_27440</name>
</gene>
<evidence type="ECO:0000256" key="1">
    <source>
        <dbReference type="SAM" id="MobiDB-lite"/>
    </source>
</evidence>
<dbReference type="EMBL" id="ADAS02000056">
    <property type="protein sequence ID" value="OAV92991.1"/>
    <property type="molecule type" value="Genomic_DNA"/>
</dbReference>
<accession>A0A180GK60</accession>
<organism evidence="2">
    <name type="scientific">Puccinia triticina (isolate 1-1 / race 1 (BBBD))</name>
    <name type="common">Brown leaf rust fungus</name>
    <dbReference type="NCBI Taxonomy" id="630390"/>
    <lineage>
        <taxon>Eukaryota</taxon>
        <taxon>Fungi</taxon>
        <taxon>Dikarya</taxon>
        <taxon>Basidiomycota</taxon>
        <taxon>Pucciniomycotina</taxon>
        <taxon>Pucciniomycetes</taxon>
        <taxon>Pucciniales</taxon>
        <taxon>Pucciniaceae</taxon>
        <taxon>Puccinia</taxon>
    </lineage>
</organism>
<name>A0A180GK60_PUCT1</name>
<reference evidence="2" key="2">
    <citation type="submission" date="2016-05" db="EMBL/GenBank/DDBJ databases">
        <title>Comparative analysis highlights variable genome content of wheat rusts and divergence of the mating loci.</title>
        <authorList>
            <person name="Cuomo C.A."/>
            <person name="Bakkeren G."/>
            <person name="Szabo L."/>
            <person name="Khalil H."/>
            <person name="Joly D."/>
            <person name="Goldberg J."/>
            <person name="Young S."/>
            <person name="Zeng Q."/>
            <person name="Fellers J."/>
        </authorList>
    </citation>
    <scope>NUCLEOTIDE SEQUENCE [LARGE SCALE GENOMIC DNA]</scope>
    <source>
        <strain evidence="2">1-1 BBBD Race 1</strain>
    </source>
</reference>
<feature type="region of interest" description="Disordered" evidence="1">
    <location>
        <begin position="215"/>
        <end position="267"/>
    </location>
</feature>
<reference evidence="3 4" key="3">
    <citation type="journal article" date="2017" name="G3 (Bethesda)">
        <title>Comparative analysis highlights variable genome content of wheat rusts and divergence of the mating loci.</title>
        <authorList>
            <person name="Cuomo C.A."/>
            <person name="Bakkeren G."/>
            <person name="Khalil H.B."/>
            <person name="Panwar V."/>
            <person name="Joly D."/>
            <person name="Linning R."/>
            <person name="Sakthikumar S."/>
            <person name="Song X."/>
            <person name="Adiconis X."/>
            <person name="Fan L."/>
            <person name="Goldberg J.M."/>
            <person name="Levin J.Z."/>
            <person name="Young S."/>
            <person name="Zeng Q."/>
            <person name="Anikster Y."/>
            <person name="Bruce M."/>
            <person name="Wang M."/>
            <person name="Yin C."/>
            <person name="McCallum B."/>
            <person name="Szabo L.J."/>
            <person name="Hulbert S."/>
            <person name="Chen X."/>
            <person name="Fellers J.P."/>
        </authorList>
    </citation>
    <scope>NUCLEOTIDE SEQUENCE</scope>
    <source>
        <strain evidence="4">Isolate 1-1 / race 1 (BBBD)</strain>
        <strain evidence="3">isolate 1-1 / race 1 (BBBD)</strain>
    </source>
</reference>
<evidence type="ECO:0000313" key="4">
    <source>
        <dbReference type="Proteomes" id="UP000005240"/>
    </source>
</evidence>
<dbReference type="AlphaFoldDB" id="A0A180GK60"/>
<protein>
    <submittedName>
        <fullName evidence="2 3">Uncharacterized protein</fullName>
    </submittedName>
</protein>
<dbReference type="VEuPathDB" id="FungiDB:PTTG_27440"/>
<reference evidence="2" key="1">
    <citation type="submission" date="2009-11" db="EMBL/GenBank/DDBJ databases">
        <authorList>
            <consortium name="The Broad Institute Genome Sequencing Platform"/>
            <person name="Ward D."/>
            <person name="Feldgarden M."/>
            <person name="Earl A."/>
            <person name="Young S.K."/>
            <person name="Zeng Q."/>
            <person name="Koehrsen M."/>
            <person name="Alvarado L."/>
            <person name="Berlin A."/>
            <person name="Bochicchio J."/>
            <person name="Borenstein D."/>
            <person name="Chapman S.B."/>
            <person name="Chen Z."/>
            <person name="Engels R."/>
            <person name="Freedman E."/>
            <person name="Gellesch M."/>
            <person name="Goldberg J."/>
            <person name="Griggs A."/>
            <person name="Gujja S."/>
            <person name="Heilman E."/>
            <person name="Heiman D."/>
            <person name="Hepburn T."/>
            <person name="Howarth C."/>
            <person name="Jen D."/>
            <person name="Larson L."/>
            <person name="Lewis B."/>
            <person name="Mehta T."/>
            <person name="Park D."/>
            <person name="Pearson M."/>
            <person name="Roberts A."/>
            <person name="Saif S."/>
            <person name="Shea T."/>
            <person name="Shenoy N."/>
            <person name="Sisk P."/>
            <person name="Stolte C."/>
            <person name="Sykes S."/>
            <person name="Thomson T."/>
            <person name="Walk T."/>
            <person name="White J."/>
            <person name="Yandava C."/>
            <person name="Izard J."/>
            <person name="Baranova O.V."/>
            <person name="Blanton J.M."/>
            <person name="Tanner A.C."/>
            <person name="Dewhirst F.E."/>
            <person name="Haas B."/>
            <person name="Nusbaum C."/>
            <person name="Birren B."/>
        </authorList>
    </citation>
    <scope>NUCLEOTIDE SEQUENCE [LARGE SCALE GENOMIC DNA]</scope>
    <source>
        <strain evidence="2">1-1 BBBD Race 1</strain>
    </source>
</reference>
<feature type="compositionally biased region" description="Basic residues" evidence="1">
    <location>
        <begin position="234"/>
        <end position="245"/>
    </location>
</feature>
<evidence type="ECO:0000313" key="3">
    <source>
        <dbReference type="EnsemblFungi" id="PTTG_27440-t43_1-p1"/>
    </source>
</evidence>